<accession>A0A4P2QBP7</accession>
<protein>
    <submittedName>
        <fullName evidence="1">Uncharacterized protein</fullName>
    </submittedName>
</protein>
<dbReference type="EMBL" id="CP012670">
    <property type="protein sequence ID" value="AUX27134.1"/>
    <property type="molecule type" value="Genomic_DNA"/>
</dbReference>
<organism evidence="1 2">
    <name type="scientific">Sorangium cellulosum</name>
    <name type="common">Polyangium cellulosum</name>
    <dbReference type="NCBI Taxonomy" id="56"/>
    <lineage>
        <taxon>Bacteria</taxon>
        <taxon>Pseudomonadati</taxon>
        <taxon>Myxococcota</taxon>
        <taxon>Polyangia</taxon>
        <taxon>Polyangiales</taxon>
        <taxon>Polyangiaceae</taxon>
        <taxon>Sorangium</taxon>
    </lineage>
</organism>
<proteinExistence type="predicted"/>
<dbReference type="Proteomes" id="UP000295781">
    <property type="component" value="Chromosome"/>
</dbReference>
<gene>
    <name evidence="1" type="ORF">SOCEGT47_077130</name>
</gene>
<reference evidence="1 2" key="1">
    <citation type="submission" date="2015-09" db="EMBL/GenBank/DDBJ databases">
        <title>Sorangium comparison.</title>
        <authorList>
            <person name="Zaburannyi N."/>
            <person name="Bunk B."/>
            <person name="Overmann J."/>
            <person name="Mueller R."/>
        </authorList>
    </citation>
    <scope>NUCLEOTIDE SEQUENCE [LARGE SCALE GENOMIC DNA]</scope>
    <source>
        <strain evidence="1 2">So ceGT47</strain>
    </source>
</reference>
<evidence type="ECO:0000313" key="1">
    <source>
        <dbReference type="EMBL" id="AUX27134.1"/>
    </source>
</evidence>
<evidence type="ECO:0000313" key="2">
    <source>
        <dbReference type="Proteomes" id="UP000295781"/>
    </source>
</evidence>
<dbReference type="AlphaFoldDB" id="A0A4P2QBP7"/>
<name>A0A4P2QBP7_SORCE</name>
<sequence length="70" mass="7743">MAALRRLPTASRLTCAPHRNIHAANKDGSGAGVLASADYPARLLVGSTFVYWYSGGDNQLQRVRTRRWRS</sequence>